<feature type="region of interest" description="Disordered" evidence="3">
    <location>
        <begin position="279"/>
        <end position="303"/>
    </location>
</feature>
<dbReference type="InterPro" id="IPR057981">
    <property type="entry name" value="TPR_LAA1-like_C"/>
</dbReference>
<dbReference type="GO" id="GO:0030139">
    <property type="term" value="C:endocytic vesicle"/>
    <property type="evidence" value="ECO:0007669"/>
    <property type="project" value="TreeGrafter"/>
</dbReference>
<dbReference type="GO" id="GO:0005829">
    <property type="term" value="C:cytosol"/>
    <property type="evidence" value="ECO:0007669"/>
    <property type="project" value="GOC"/>
</dbReference>
<dbReference type="InterPro" id="IPR011989">
    <property type="entry name" value="ARM-like"/>
</dbReference>
<dbReference type="GO" id="GO:0005794">
    <property type="term" value="C:Golgi apparatus"/>
    <property type="evidence" value="ECO:0007669"/>
    <property type="project" value="TreeGrafter"/>
</dbReference>
<evidence type="ECO:0000256" key="1">
    <source>
        <dbReference type="ARBA" id="ARBA00008304"/>
    </source>
</evidence>
<dbReference type="PANTHER" id="PTHR21663">
    <property type="entry name" value="HYPOTHETICAL HEAT DOMAIN-CONTAINING"/>
    <property type="match status" value="1"/>
</dbReference>
<dbReference type="Pfam" id="PF25808">
    <property type="entry name" value="TPR_LAA1_C"/>
    <property type="match status" value="1"/>
</dbReference>
<evidence type="ECO:0000313" key="6">
    <source>
        <dbReference type="Proteomes" id="UP000807306"/>
    </source>
</evidence>
<feature type="region of interest" description="Disordered" evidence="3">
    <location>
        <begin position="878"/>
        <end position="898"/>
    </location>
</feature>
<evidence type="ECO:0000256" key="3">
    <source>
        <dbReference type="SAM" id="MobiDB-lite"/>
    </source>
</evidence>
<dbReference type="GO" id="GO:0008104">
    <property type="term" value="P:intracellular protein localization"/>
    <property type="evidence" value="ECO:0007669"/>
    <property type="project" value="TreeGrafter"/>
</dbReference>
<accession>A0A9P6JJK9</accession>
<feature type="repeat" description="HEAT" evidence="2">
    <location>
        <begin position="1003"/>
        <end position="1041"/>
    </location>
</feature>
<dbReference type="GO" id="GO:0006897">
    <property type="term" value="P:endocytosis"/>
    <property type="evidence" value="ECO:0007669"/>
    <property type="project" value="TreeGrafter"/>
</dbReference>
<dbReference type="GO" id="GO:0042147">
    <property type="term" value="P:retrograde transport, endosome to Golgi"/>
    <property type="evidence" value="ECO:0007669"/>
    <property type="project" value="TreeGrafter"/>
</dbReference>
<feature type="compositionally biased region" description="Basic and acidic residues" evidence="3">
    <location>
        <begin position="279"/>
        <end position="290"/>
    </location>
</feature>
<dbReference type="GO" id="GO:0016020">
    <property type="term" value="C:membrane"/>
    <property type="evidence" value="ECO:0007669"/>
    <property type="project" value="TreeGrafter"/>
</dbReference>
<dbReference type="Gene3D" id="1.25.10.10">
    <property type="entry name" value="Leucine-rich Repeat Variant"/>
    <property type="match status" value="3"/>
</dbReference>
<dbReference type="InterPro" id="IPR040108">
    <property type="entry name" value="Laa1/Sip1/HEATR5"/>
</dbReference>
<keyword evidence="6" id="KW-1185">Reference proteome</keyword>
<comment type="caution">
    <text evidence="5">The sequence shown here is derived from an EMBL/GenBank/DDBJ whole genome shotgun (WGS) entry which is preliminary data.</text>
</comment>
<sequence length="2131" mass="229408">MTPQEDPNIIEELNESELSGENAEVYLFQWLSTTEKTLEIISLSDLKPIQPVLEKTYIKIISASSSDGVTYPSPGRAIRNLVGRSLVTLYRRGETRTMFDTLQTCLRLAGDPPKGQQQPPVSDQVKTAAFSCIGDIMGAYGGQVMSFMAEICAVTIKTYRSSSSTPLLRYHALIALSKALFSAKRAVQESTTKDIIRQMKTALIDKSLSIQRAATQVLIAIYTPPDDVLLNGISEVDTIIGQCVKSIETADQLTRRAHATLVGHLLALTQIERRVPTVESIKTSKKEPTDGKSGSLVDDDEDLGGSKSAAAMEVTKPLLTPSEMFLHLSMHFNKTGTSKRTKIGIIDFYAALLTKLGQTFCEANYALLVTHFFSELVSHPKLTNPAPLLSPLVVRYEVLLVRTLVGILLRDLVGVRMLTEQGQIGAIQELANGYLKRWPAMMPGQVAPNKIVLVCALREVAGLLQQLGNAPPPVQSALAEPLVALLSHPSHTVRVTAGWALRCFCFSTPLRLPRTIITLTEKLQRDLSTLFTPNAAADIPLRSLGHAYGLAALVSVIPQRPLYVSYDVPAKVLDLATQLLKKSSEHDLKIADVEVEVAWVLISSLMALGPNFVRPHLPQLLVLWRNALPKPTTKDTAVRSPTEWGFLLHVREAALGAIWCFLEGERNKPTLVTLDVARRVSSLLSNALSFANSFVSAGVDELTDLPAGQSNSAGSQRPAHSGPSLREREALLRRRVHQCFTSLGFSSIPSQTQIILLQSVVTLFASPEGYAGSSVQAAIASNTGSFAGIWSSSGSNIGDGYAYGVTGNEIVDLGGIEAEGEGGFSGMSESGGRIDGTKIGNEKDYLNRDVVEVAIDILNRKPILGACEHDPLSLCQSTPSGPLVSPSSSTVGSTSSAASVDNSSASSYHLLEPPPPLTSVVDTAIQLFSKLLPLQEQPTTQKALLLLLENVRSSKLERNVGRKAAVWVNACVAIVLSLRVATGVTFVRQAKDTFGSSAVTGLLSPFLMEALVDSDLVLRSSASEAIGRLASLSGTNYLTSQIKDLVDQVVNNRNPNGRAGCALAFGAIYSHVGGLAAGPLLKTTVNVLMSLIKDPHPTVHFWSLNALARVINAASLAYAPFVSATLGILMKVYLVESHEREGGNLSNSNLSGDFPAYPIACQIIDAVITILGPDIQESTRTRGIVQSLVREFLREEDEGMVVEAIKCVQHFLMFAPEHADIPELVNRLRGYLSSTRRPLKLASINALYQLVQKDAVEMSKIGGDGLVEDLFGLLDDSDQHQGSVQGVRGVIESWLKQTGSLNPSAWIDLCQRIMNRTTASQQVVDAAAAGGPTAGGGIPALRDDEGESLNAALGDSSADSGSRKTRRLTSRWRTQLFALQCMHEICVIVSQSGRKEHLNAIYARQQGLTATAGGANLLLFYRVGDLIKMAFTASTAYVTEIRMAGLVVLRDVIEMFAMSPDPAYDDALLLEQHQAPITAALTPAFSSDSTPEILASAVHACAVFVGCGVIKDVTRMGRILKLLTTALDQSKDSGMLSLGETGELSPNASAMLRIATLSAWAQLQVSSLQQKYLETVVQPYRSTLSSLWIAALRDYASIRIDSEFLRDTSSVGLDSSYSSLGKEVLLPYYSRSWFVILQAVATSMQIGDPYILAAMDGKDFNPKDKNRDVVTRTDGRRKDPTAYFYVVFGLVYEALTTSSADAGSISSASSTRQAAVVAALEALKYLVRPEYAGSAILEPTILDEFVSLCYRMGMTEAPSVQVHLVEMLAIFSREQTTSDGGDALTPTSPSSHCLRICSNILKQATSSRTSVPQGQLSDRVSIISTSIQAFATIASSITSSQREDVRGVAILLYTDLLKDESSEIDFVSPTLPALKTLLDLPVMQDQEDKDRYSRLIHALLSSCLLHIDSMRGRAGAISNKKMKNNMLATVLILTVTPAWVKIGRAVVEHACFLISQKLMDSPEVSLTAAHCSKTLILASASGSQILRHCARLLIPGLIEFTAKMAPLVHDGTVSESQAASISEVWKAFSAFFSSTQEELRPQVLGVLLPTISLLLTPVLSTNPIAATVNTQSVTQLLAYASISPAAFKDAAAKLEPSSRETLELSIRRAVGGSGAAQAQNSAKPQISLRAF</sequence>
<dbReference type="SUPFAM" id="SSF48371">
    <property type="entry name" value="ARM repeat"/>
    <property type="match status" value="2"/>
</dbReference>
<feature type="domain" description="LAA1-like C-terminal TPR repeats" evidence="4">
    <location>
        <begin position="1945"/>
        <end position="2118"/>
    </location>
</feature>
<evidence type="ECO:0000256" key="2">
    <source>
        <dbReference type="PROSITE-ProRule" id="PRU00103"/>
    </source>
</evidence>
<evidence type="ECO:0000259" key="4">
    <source>
        <dbReference type="Pfam" id="PF25808"/>
    </source>
</evidence>
<reference evidence="5" key="1">
    <citation type="submission" date="2020-11" db="EMBL/GenBank/DDBJ databases">
        <authorList>
            <consortium name="DOE Joint Genome Institute"/>
            <person name="Ahrendt S."/>
            <person name="Riley R."/>
            <person name="Andreopoulos W."/>
            <person name="Labutti K."/>
            <person name="Pangilinan J."/>
            <person name="Ruiz-Duenas F.J."/>
            <person name="Barrasa J.M."/>
            <person name="Sanchez-Garcia M."/>
            <person name="Camarero S."/>
            <person name="Miyauchi S."/>
            <person name="Serrano A."/>
            <person name="Linde D."/>
            <person name="Babiker R."/>
            <person name="Drula E."/>
            <person name="Ayuso-Fernandez I."/>
            <person name="Pacheco R."/>
            <person name="Padilla G."/>
            <person name="Ferreira P."/>
            <person name="Barriuso J."/>
            <person name="Kellner H."/>
            <person name="Castanera R."/>
            <person name="Alfaro M."/>
            <person name="Ramirez L."/>
            <person name="Pisabarro A.G."/>
            <person name="Kuo A."/>
            <person name="Tritt A."/>
            <person name="Lipzen A."/>
            <person name="He G."/>
            <person name="Yan M."/>
            <person name="Ng V."/>
            <person name="Cullen D."/>
            <person name="Martin F."/>
            <person name="Rosso M.-N."/>
            <person name="Henrissat B."/>
            <person name="Hibbett D."/>
            <person name="Martinez A.T."/>
            <person name="Grigoriev I.V."/>
        </authorList>
    </citation>
    <scope>NUCLEOTIDE SEQUENCE</scope>
    <source>
        <strain evidence="5">CBS 506.95</strain>
    </source>
</reference>
<name>A0A9P6JJK9_9AGAR</name>
<dbReference type="Proteomes" id="UP000807306">
    <property type="component" value="Unassembled WGS sequence"/>
</dbReference>
<dbReference type="Pfam" id="PF20210">
    <property type="entry name" value="Laa1_Sip1_HTR5"/>
    <property type="match status" value="1"/>
</dbReference>
<dbReference type="InterPro" id="IPR016024">
    <property type="entry name" value="ARM-type_fold"/>
</dbReference>
<gene>
    <name evidence="5" type="ORF">CPB83DRAFT_863342</name>
</gene>
<dbReference type="OrthoDB" id="192608at2759"/>
<dbReference type="EMBL" id="MU157924">
    <property type="protein sequence ID" value="KAF9523128.1"/>
    <property type="molecule type" value="Genomic_DNA"/>
</dbReference>
<dbReference type="PROSITE" id="PS50077">
    <property type="entry name" value="HEAT_REPEAT"/>
    <property type="match status" value="1"/>
</dbReference>
<dbReference type="PANTHER" id="PTHR21663:SF0">
    <property type="entry name" value="HEAT REPEAT-CONTAINING PROTEIN 5B"/>
    <property type="match status" value="1"/>
</dbReference>
<dbReference type="InterPro" id="IPR046837">
    <property type="entry name" value="Laa1/Sip1/HEATR5-like_HEAT"/>
</dbReference>
<protein>
    <submittedName>
        <fullName evidence="5">Clathrin-coated vesicle protein</fullName>
    </submittedName>
</protein>
<evidence type="ECO:0000313" key="5">
    <source>
        <dbReference type="EMBL" id="KAF9523128.1"/>
    </source>
</evidence>
<proteinExistence type="inferred from homology"/>
<organism evidence="5 6">
    <name type="scientific">Crepidotus variabilis</name>
    <dbReference type="NCBI Taxonomy" id="179855"/>
    <lineage>
        <taxon>Eukaryota</taxon>
        <taxon>Fungi</taxon>
        <taxon>Dikarya</taxon>
        <taxon>Basidiomycota</taxon>
        <taxon>Agaricomycotina</taxon>
        <taxon>Agaricomycetes</taxon>
        <taxon>Agaricomycetidae</taxon>
        <taxon>Agaricales</taxon>
        <taxon>Agaricineae</taxon>
        <taxon>Crepidotaceae</taxon>
        <taxon>Crepidotus</taxon>
    </lineage>
</organism>
<comment type="similarity">
    <text evidence="1">Belongs to the HEATR5 family.</text>
</comment>
<dbReference type="InterPro" id="IPR021133">
    <property type="entry name" value="HEAT_type_2"/>
</dbReference>